<dbReference type="EMBL" id="JAZDRP010000005">
    <property type="protein sequence ID" value="MEE2526513.1"/>
    <property type="molecule type" value="Genomic_DNA"/>
</dbReference>
<evidence type="ECO:0000313" key="3">
    <source>
        <dbReference type="Proteomes" id="UP001354971"/>
    </source>
</evidence>
<sequence length="158" mass="17569">MILVLLSSFALQSVADRCDAGDAAAEIRAQRAAFNTAIAERDLDTIADVLNEDVVLIAGTYSDLFLDEMTQLQVWQDDFITEDRLVYVRIPDCVQVSPLMPLAMEYGTWIGRRETDPESGFVAGSYAAKWALTDGEWRLDAETFMTESCEGDLCPSRD</sequence>
<evidence type="ECO:0000259" key="1">
    <source>
        <dbReference type="Pfam" id="PF14534"/>
    </source>
</evidence>
<dbReference type="Gene3D" id="3.10.450.50">
    <property type="match status" value="1"/>
</dbReference>
<organism evidence="2 3">
    <name type="scientific">Hyphobacterium lacteum</name>
    <dbReference type="NCBI Taxonomy" id="3116575"/>
    <lineage>
        <taxon>Bacteria</taxon>
        <taxon>Pseudomonadati</taxon>
        <taxon>Pseudomonadota</taxon>
        <taxon>Alphaproteobacteria</taxon>
        <taxon>Maricaulales</taxon>
        <taxon>Maricaulaceae</taxon>
        <taxon>Hyphobacterium</taxon>
    </lineage>
</organism>
<dbReference type="InterPro" id="IPR032710">
    <property type="entry name" value="NTF2-like_dom_sf"/>
</dbReference>
<protein>
    <submittedName>
        <fullName evidence="2">Nuclear transport factor 2 family protein</fullName>
    </submittedName>
</protein>
<name>A0ABU7LRI3_9PROT</name>
<keyword evidence="3" id="KW-1185">Reference proteome</keyword>
<feature type="domain" description="DUF4440" evidence="1">
    <location>
        <begin position="27"/>
        <end position="139"/>
    </location>
</feature>
<evidence type="ECO:0000313" key="2">
    <source>
        <dbReference type="EMBL" id="MEE2526513.1"/>
    </source>
</evidence>
<dbReference type="InterPro" id="IPR027843">
    <property type="entry name" value="DUF4440"/>
</dbReference>
<proteinExistence type="predicted"/>
<dbReference type="Proteomes" id="UP001354971">
    <property type="component" value="Unassembled WGS sequence"/>
</dbReference>
<dbReference type="Pfam" id="PF14534">
    <property type="entry name" value="DUF4440"/>
    <property type="match status" value="1"/>
</dbReference>
<reference evidence="2 3" key="1">
    <citation type="submission" date="2024-01" db="EMBL/GenBank/DDBJ databases">
        <title>Hyphobacterium bacterium isolated from marine sediment.</title>
        <authorList>
            <person name="Zhao S."/>
        </authorList>
    </citation>
    <scope>NUCLEOTIDE SEQUENCE [LARGE SCALE GENOMIC DNA]</scope>
    <source>
        <strain evidence="3">HN65</strain>
    </source>
</reference>
<comment type="caution">
    <text evidence="2">The sequence shown here is derived from an EMBL/GenBank/DDBJ whole genome shotgun (WGS) entry which is preliminary data.</text>
</comment>
<dbReference type="SUPFAM" id="SSF54427">
    <property type="entry name" value="NTF2-like"/>
    <property type="match status" value="1"/>
</dbReference>
<gene>
    <name evidence="2" type="ORF">V0U79_09055</name>
</gene>
<dbReference type="RefSeq" id="WP_330199177.1">
    <property type="nucleotide sequence ID" value="NZ_JAZDRP010000005.1"/>
</dbReference>
<accession>A0ABU7LRI3</accession>